<dbReference type="GO" id="GO:0003676">
    <property type="term" value="F:nucleic acid binding"/>
    <property type="evidence" value="ECO:0007669"/>
    <property type="project" value="InterPro"/>
</dbReference>
<dbReference type="InterPro" id="IPR036397">
    <property type="entry name" value="RNaseH_sf"/>
</dbReference>
<comment type="caution">
    <text evidence="3">The sequence shown here is derived from an EMBL/GenBank/DDBJ whole genome shotgun (WGS) entry which is preliminary data.</text>
</comment>
<accession>A0A813ECJ0</accession>
<feature type="region of interest" description="Disordered" evidence="2">
    <location>
        <begin position="620"/>
        <end position="658"/>
    </location>
</feature>
<feature type="region of interest" description="Disordered" evidence="2">
    <location>
        <begin position="59"/>
        <end position="90"/>
    </location>
</feature>
<dbReference type="InterPro" id="IPR036691">
    <property type="entry name" value="Endo/exonu/phosph_ase_sf"/>
</dbReference>
<organism evidence="3 4">
    <name type="scientific">Polarella glacialis</name>
    <name type="common">Dinoflagellate</name>
    <dbReference type="NCBI Taxonomy" id="89957"/>
    <lineage>
        <taxon>Eukaryota</taxon>
        <taxon>Sar</taxon>
        <taxon>Alveolata</taxon>
        <taxon>Dinophyceae</taxon>
        <taxon>Suessiales</taxon>
        <taxon>Suessiaceae</taxon>
        <taxon>Polarella</taxon>
    </lineage>
</organism>
<feature type="compositionally biased region" description="Basic and acidic residues" evidence="2">
    <location>
        <begin position="648"/>
        <end position="657"/>
    </location>
</feature>
<protein>
    <recommendedName>
        <fullName evidence="5">Reverse transcriptase domain-containing protein</fullName>
    </recommendedName>
</protein>
<feature type="compositionally biased region" description="Polar residues" evidence="2">
    <location>
        <begin position="629"/>
        <end position="646"/>
    </location>
</feature>
<keyword evidence="1" id="KW-0175">Coiled coil</keyword>
<evidence type="ECO:0000256" key="2">
    <source>
        <dbReference type="SAM" id="MobiDB-lite"/>
    </source>
</evidence>
<evidence type="ECO:0000313" key="4">
    <source>
        <dbReference type="Proteomes" id="UP000654075"/>
    </source>
</evidence>
<feature type="compositionally biased region" description="Basic residues" evidence="2">
    <location>
        <begin position="582"/>
        <end position="592"/>
    </location>
</feature>
<feature type="region of interest" description="Disordered" evidence="2">
    <location>
        <begin position="580"/>
        <end position="604"/>
    </location>
</feature>
<reference evidence="3" key="1">
    <citation type="submission" date="2021-02" db="EMBL/GenBank/DDBJ databases">
        <authorList>
            <person name="Dougan E. K."/>
            <person name="Rhodes N."/>
            <person name="Thang M."/>
            <person name="Chan C."/>
        </authorList>
    </citation>
    <scope>NUCLEOTIDE SEQUENCE</scope>
</reference>
<dbReference type="EMBL" id="CAJNNV010007764">
    <property type="protein sequence ID" value="CAE8595329.1"/>
    <property type="molecule type" value="Genomic_DNA"/>
</dbReference>
<proteinExistence type="predicted"/>
<evidence type="ECO:0000313" key="3">
    <source>
        <dbReference type="EMBL" id="CAE8595329.1"/>
    </source>
</evidence>
<feature type="compositionally biased region" description="Low complexity" evidence="2">
    <location>
        <begin position="18"/>
        <end position="28"/>
    </location>
</feature>
<feature type="coiled-coil region" evidence="1">
    <location>
        <begin position="512"/>
        <end position="539"/>
    </location>
</feature>
<sequence length="1851" mass="204893">SSDSSQDILSFEDDDCRGGSSSSSSSGSAVLMETQCAWIRREGTEQKCELKLGANTLRLRPMRPAPAPDVALGSDDREDADCPSEAAGGRRRSLRRRRRLWSRRFRVADLRPGGVVPRSFVHRDTALELRFRSCASAPLRLHFDEEAPVPLAWSFGRAKPGGGCEGGQSQADTVTTVDSGGGGLSSTFGAVLGRSLWTSSSSLATSSSAPGSPPRVGRGEPGQDLSRRDELWLRLLALQKSSEQREEASSFLLGDPGEAQLLQTQEKQGGASSKARVHYSPKGVWVSPSVQAHSWRIGQLSNFAYLQVVLDVFNLLASSFALGNRPPMLRVMPWVLRDLRSRESPSAAASGRQAVLARGVVESSAHQVVLAAYFGSGAEKFCQVGYIRLAHMGGNWYEQGYGRANKWAAPPKQAYVVCQSSSCEGSWMWSNRMQVRPTCRCGLPWGDKPFGVTAGHGSLGGASFDTKLTPEQLLAKLVLHLDVADQNNFFELFPALKPVPHVPSFGQASKAYKESAEQIRKLEARKLQLEKKLADHQKIVLATTEELAQVVGQFQVAQTSHDKISHDYAELVSPTAPTGAHKALHQLRRQKSPRQMSTWKRMKRTSSLCKEYRNLRLSRPNCQKRREPSWTTPSARSPGRQSNENSLPEDKGKKETGCLRIRPAASLKQQKSWQSLPRKWSPTWWSDLLPELCQASLLLRQRRGKAAEMHVYFANYTAWSSKAKSFLLHESHREEFSVTIGVEHHLAGDSLKAARKLTYKAGWRSFVNPAVQTSKKGFSGGEWILVKRSVSVAHDRYHPQEAHGWASCTLRVKGFDFLLVSLYLESGQDPFSDTNAAKLDNLGRFLKVVSLPYMVVGDWNCTPEQLAETSWLNFVKGSVVAPNNVDYTCRQGQGSLIDYVVCSTALRCMIKVEADLNGPWTPHYGLHITVNVDLETNVLRVLEAPTNIPICAGPVRHPWAAMKGLAAADLEEADNSDATAQSKLTTGYELFSRAAEFTLIDTANCEQDAVAGYTGGARAIHALTKQALHKNAAEMLDEQMVWGQNPIERLDHKAKQWQQRWNDDPLGNATDLTWLDTVEAAAQRAVVDMSPLGLKHLKSSVKASPARSGVGTDQWRVKDWQRLPDEAHADLLQLLNASEAALNWPSQVVNNLIAMVPKPQGGERPITLTSALYRLWSRMRKFLMSSWEEEHHGFWDTAIRGSSPLRAALVRELKNECCAWMNIDVGQILWDVEKFYDSIDIPTLALAALRLDYPPVLLHMGLQVHRGQLHATYKPVSIQSWVDDLAHRVQGRGAQVFETTVNSAYALWHGLKQRGCNISPKSVIMASDPALAKRIQAALDEVGMHLQVASVARDLGIDTTVAKQRKIVTFKARFAKARGKSAKLKSLVRVDKKARGIFHTGVKSMALWGHQVKGIAPGMLNSYRANLVKTLCLDKPGGCTATAITLCLGPKGDPIFQVAVETLLGWFSVWKQMPDLQLTIKRIWPQMLKHLDNHKTRWIPISNVMCLLLHLGWKPLEPLMWIDFEGETWKFDPFDPCLNTLFISHLLRQIEIFVWAKASKHEFGQGLEKGVATFEHQVWECPWTKALDDPRIQATNGLCSEAKAGFERQAGFWMRGLVPWDWTFGRVAEHALNSKTRIFGPWSNGVWVLPDQAIAATDGSGGEHSADPRLRRVGWGAVVSTAYAVWPIAWASGGVEGTQTVPRAELQALVWLAQNTSGTVDVAIDASYVVKGVAKGPRFVHDKHMDLWSALWSAMRNRAQLPAAVVDIVRWIDARASKVQSRLLAASMLWLPDNPDTEVAPVPDSPLQEKYLLAAPLPAFQIPPGPEASKYTSLHAHAHIGRAVAVPDSRP</sequence>
<gene>
    <name evidence="3" type="ORF">PGLA1383_LOCUS13835</name>
</gene>
<evidence type="ECO:0000256" key="1">
    <source>
        <dbReference type="SAM" id="Coils"/>
    </source>
</evidence>
<evidence type="ECO:0008006" key="5">
    <source>
        <dbReference type="Google" id="ProtNLM"/>
    </source>
</evidence>
<dbReference type="Gene3D" id="3.30.420.10">
    <property type="entry name" value="Ribonuclease H-like superfamily/Ribonuclease H"/>
    <property type="match status" value="1"/>
</dbReference>
<feature type="non-terminal residue" evidence="3">
    <location>
        <position position="1"/>
    </location>
</feature>
<feature type="region of interest" description="Disordered" evidence="2">
    <location>
        <begin position="202"/>
        <end position="224"/>
    </location>
</feature>
<feature type="region of interest" description="Disordered" evidence="2">
    <location>
        <begin position="1"/>
        <end position="30"/>
    </location>
</feature>
<dbReference type="SUPFAM" id="SSF56219">
    <property type="entry name" value="DNase I-like"/>
    <property type="match status" value="1"/>
</dbReference>
<feature type="region of interest" description="Disordered" evidence="2">
    <location>
        <begin position="161"/>
        <end position="180"/>
    </location>
</feature>
<dbReference type="Proteomes" id="UP000654075">
    <property type="component" value="Unassembled WGS sequence"/>
</dbReference>
<keyword evidence="4" id="KW-1185">Reference proteome</keyword>
<dbReference type="Gene3D" id="3.60.10.10">
    <property type="entry name" value="Endonuclease/exonuclease/phosphatase"/>
    <property type="match status" value="1"/>
</dbReference>
<dbReference type="OrthoDB" id="419983at2759"/>
<name>A0A813ECJ0_POLGL</name>